<dbReference type="OrthoDB" id="20105at2759"/>
<feature type="compositionally biased region" description="Low complexity" evidence="2">
    <location>
        <begin position="570"/>
        <end position="587"/>
    </location>
</feature>
<keyword evidence="1" id="KW-0175">Coiled coil</keyword>
<proteinExistence type="predicted"/>
<accession>A0A423VXB9</accession>
<name>A0A423VXB9_9PEZI</name>
<dbReference type="EMBL" id="LKEA01000035">
    <property type="protein sequence ID" value="ROV95723.1"/>
    <property type="molecule type" value="Genomic_DNA"/>
</dbReference>
<feature type="region of interest" description="Disordered" evidence="2">
    <location>
        <begin position="445"/>
        <end position="600"/>
    </location>
</feature>
<dbReference type="AlphaFoldDB" id="A0A423VXB9"/>
<organism evidence="3 4">
    <name type="scientific">Cytospora schulzeri</name>
    <dbReference type="NCBI Taxonomy" id="448051"/>
    <lineage>
        <taxon>Eukaryota</taxon>
        <taxon>Fungi</taxon>
        <taxon>Dikarya</taxon>
        <taxon>Ascomycota</taxon>
        <taxon>Pezizomycotina</taxon>
        <taxon>Sordariomycetes</taxon>
        <taxon>Sordariomycetidae</taxon>
        <taxon>Diaporthales</taxon>
        <taxon>Cytosporaceae</taxon>
        <taxon>Cytospora</taxon>
    </lineage>
</organism>
<feature type="compositionally biased region" description="Polar residues" evidence="2">
    <location>
        <begin position="536"/>
        <end position="547"/>
    </location>
</feature>
<feature type="coiled-coil region" evidence="1">
    <location>
        <begin position="37"/>
        <end position="85"/>
    </location>
</feature>
<comment type="caution">
    <text evidence="3">The sequence shown here is derived from an EMBL/GenBank/DDBJ whole genome shotgun (WGS) entry which is preliminary data.</text>
</comment>
<feature type="compositionally biased region" description="Basic and acidic residues" evidence="2">
    <location>
        <begin position="192"/>
        <end position="235"/>
    </location>
</feature>
<evidence type="ECO:0000256" key="2">
    <source>
        <dbReference type="SAM" id="MobiDB-lite"/>
    </source>
</evidence>
<keyword evidence="4" id="KW-1185">Reference proteome</keyword>
<reference evidence="3 4" key="1">
    <citation type="submission" date="2015-09" db="EMBL/GenBank/DDBJ databases">
        <title>Host preference determinants of Valsa canker pathogens revealed by comparative genomics.</title>
        <authorList>
            <person name="Yin Z."/>
            <person name="Huang L."/>
        </authorList>
    </citation>
    <scope>NUCLEOTIDE SEQUENCE [LARGE SCALE GENOMIC DNA]</scope>
    <source>
        <strain evidence="3 4">03-1</strain>
    </source>
</reference>
<feature type="compositionally biased region" description="Basic and acidic residues" evidence="2">
    <location>
        <begin position="286"/>
        <end position="315"/>
    </location>
</feature>
<feature type="compositionally biased region" description="Low complexity" evidence="2">
    <location>
        <begin position="351"/>
        <end position="365"/>
    </location>
</feature>
<feature type="region of interest" description="Disordered" evidence="2">
    <location>
        <begin position="192"/>
        <end position="325"/>
    </location>
</feature>
<evidence type="ECO:0000313" key="3">
    <source>
        <dbReference type="EMBL" id="ROV95723.1"/>
    </source>
</evidence>
<dbReference type="STRING" id="356882.A0A423VXB9"/>
<evidence type="ECO:0000313" key="4">
    <source>
        <dbReference type="Proteomes" id="UP000283895"/>
    </source>
</evidence>
<evidence type="ECO:0000256" key="1">
    <source>
        <dbReference type="SAM" id="Coils"/>
    </source>
</evidence>
<feature type="compositionally biased region" description="Low complexity" evidence="2">
    <location>
        <begin position="490"/>
        <end position="506"/>
    </location>
</feature>
<feature type="compositionally biased region" description="Basic and acidic residues" evidence="2">
    <location>
        <begin position="251"/>
        <end position="267"/>
    </location>
</feature>
<protein>
    <submittedName>
        <fullName evidence="3">Uncharacterized protein</fullName>
    </submittedName>
</protein>
<sequence length="672" mass="74149">MAMAVDQNQRAEAIHQLDLKYRGAMHQTDLVLKDEEARRLKLRLLVIRDEADTLRDQLADKDNRIRQLSKQYDDLRAQLDVMNQTCQDQAELQALNNMSNDSTKVLAEKLALSRELAVLKPEIDHLRSQIDHQKDVLAEKLALERQLNSLEVELANEKRATQKAMQRQASRDSEAEDQLHERVAELEKKLAAEQKASEKAKKAQEKLNDTEEELRQQVADLEKKLEAEQKASDKTKKTHQKVQSDTEEELREQIADLEKKLANEKRAAQKAKRSQDSDEQEAQGDLQEKIKELEEQLTSERREAEKARKLSEKEAATTQDHVGMLTQRVEEFKSKLKETRAELKGVRAELTQARTAMTRTTTTTTVPLKDDEAKKPISKSKAAKKRRANEISVDEMMLDTPGHTEGRTKRPAKKRGIEVAAVGEKSTFSITPFLEKSNTIALAQTIEEEDEEPSILARKGDPSARIIEPEAEPMDHVAAAASEKEKAKSIAKALKATKPKTAAPGPKKARGRPKAQALDEASSNKGSPLGGEAQQGEEQPSQENAANENAAKETLTTTTKKTLEPKVKPKTASATGSTDNGTTGSDNPAKKKKRKLLGTTAKGTLFDQDEDAGESHAAAVAPTVAAAGGIKRKPKASTQKGPVTALAKTAFAGKAFSPLKRERRGVGASFLV</sequence>
<dbReference type="Proteomes" id="UP000283895">
    <property type="component" value="Unassembled WGS sequence"/>
</dbReference>
<feature type="region of interest" description="Disordered" evidence="2">
    <location>
        <begin position="347"/>
        <end position="416"/>
    </location>
</feature>
<feature type="compositionally biased region" description="Basic residues" evidence="2">
    <location>
        <begin position="376"/>
        <end position="387"/>
    </location>
</feature>
<gene>
    <name evidence="3" type="ORF">VMCG_07609</name>
</gene>